<name>A0ABN2S7H5_9MICO</name>
<dbReference type="RefSeq" id="WP_344059735.1">
    <property type="nucleotide sequence ID" value="NZ_BAAAOH010000001.1"/>
</dbReference>
<dbReference type="PROSITE" id="PS51186">
    <property type="entry name" value="GNAT"/>
    <property type="match status" value="1"/>
</dbReference>
<evidence type="ECO:0000313" key="3">
    <source>
        <dbReference type="Proteomes" id="UP001500326"/>
    </source>
</evidence>
<proteinExistence type="predicted"/>
<dbReference type="SUPFAM" id="SSF55729">
    <property type="entry name" value="Acyl-CoA N-acyltransferases (Nat)"/>
    <property type="match status" value="1"/>
</dbReference>
<dbReference type="CDD" id="cd04301">
    <property type="entry name" value="NAT_SF"/>
    <property type="match status" value="1"/>
</dbReference>
<evidence type="ECO:0000313" key="2">
    <source>
        <dbReference type="EMBL" id="GAA1981147.1"/>
    </source>
</evidence>
<protein>
    <recommendedName>
        <fullName evidence="1">N-acetyltransferase domain-containing protein</fullName>
    </recommendedName>
</protein>
<accession>A0ABN2S7H5</accession>
<dbReference type="Proteomes" id="UP001500326">
    <property type="component" value="Unassembled WGS sequence"/>
</dbReference>
<reference evidence="2 3" key="1">
    <citation type="journal article" date="2019" name="Int. J. Syst. Evol. Microbiol.">
        <title>The Global Catalogue of Microorganisms (GCM) 10K type strain sequencing project: providing services to taxonomists for standard genome sequencing and annotation.</title>
        <authorList>
            <consortium name="The Broad Institute Genomics Platform"/>
            <consortium name="The Broad Institute Genome Sequencing Center for Infectious Disease"/>
            <person name="Wu L."/>
            <person name="Ma J."/>
        </authorList>
    </citation>
    <scope>NUCLEOTIDE SEQUENCE [LARGE SCALE GENOMIC DNA]</scope>
    <source>
        <strain evidence="2 3">JCM 14902</strain>
    </source>
</reference>
<comment type="caution">
    <text evidence="2">The sequence shown here is derived from an EMBL/GenBank/DDBJ whole genome shotgun (WGS) entry which is preliminary data.</text>
</comment>
<dbReference type="InterPro" id="IPR000182">
    <property type="entry name" value="GNAT_dom"/>
</dbReference>
<dbReference type="InterPro" id="IPR016181">
    <property type="entry name" value="Acyl_CoA_acyltransferase"/>
</dbReference>
<gene>
    <name evidence="2" type="ORF">GCM10009777_13360</name>
</gene>
<sequence length="187" mass="20769">MTEIQIEHVDADRWTDLETLFGRAGADNGCWCQYWLLGAGYHHRDRAENRHDLQSQAGSDRAGLLAYQDGRPVGWARLTPRAELTWLGARFSAFEFTPDDAWSLPCFFIARSAQGSGVMRALIRFAAEWGRARNVPIEAYPIDVAAPGATRNRFTGVLPAFLDEGFVVAGRLSDDRVVVTTGEVARL</sequence>
<feature type="domain" description="N-acetyltransferase" evidence="1">
    <location>
        <begin position="4"/>
        <end position="187"/>
    </location>
</feature>
<dbReference type="Pfam" id="PF00583">
    <property type="entry name" value="Acetyltransf_1"/>
    <property type="match status" value="1"/>
</dbReference>
<organism evidence="2 3">
    <name type="scientific">Microbacterium pumilum</name>
    <dbReference type="NCBI Taxonomy" id="344165"/>
    <lineage>
        <taxon>Bacteria</taxon>
        <taxon>Bacillati</taxon>
        <taxon>Actinomycetota</taxon>
        <taxon>Actinomycetes</taxon>
        <taxon>Micrococcales</taxon>
        <taxon>Microbacteriaceae</taxon>
        <taxon>Microbacterium</taxon>
    </lineage>
</organism>
<dbReference type="EMBL" id="BAAAOH010000001">
    <property type="protein sequence ID" value="GAA1981147.1"/>
    <property type="molecule type" value="Genomic_DNA"/>
</dbReference>
<dbReference type="Gene3D" id="3.40.630.30">
    <property type="match status" value="1"/>
</dbReference>
<keyword evidence="3" id="KW-1185">Reference proteome</keyword>
<evidence type="ECO:0000259" key="1">
    <source>
        <dbReference type="PROSITE" id="PS51186"/>
    </source>
</evidence>